<feature type="non-terminal residue" evidence="1">
    <location>
        <position position="1"/>
    </location>
</feature>
<gene>
    <name evidence="1" type="ORF">M514_22837</name>
</gene>
<organism evidence="1">
    <name type="scientific">Trichuris suis</name>
    <name type="common">pig whipworm</name>
    <dbReference type="NCBI Taxonomy" id="68888"/>
    <lineage>
        <taxon>Eukaryota</taxon>
        <taxon>Metazoa</taxon>
        <taxon>Ecdysozoa</taxon>
        <taxon>Nematoda</taxon>
        <taxon>Enoplea</taxon>
        <taxon>Dorylaimia</taxon>
        <taxon>Trichinellida</taxon>
        <taxon>Trichuridae</taxon>
        <taxon>Trichuris</taxon>
    </lineage>
</organism>
<protein>
    <submittedName>
        <fullName evidence="1">Uncharacterized protein</fullName>
    </submittedName>
</protein>
<sequence>LLADWIDTLEAVKRKIAQSCFQWRLEQSEQQQQLRDEWAQADETASLFLVLVLSSSFHPMSDENPTKYRKCSVSLAIG</sequence>
<accession>A0A085N692</accession>
<dbReference type="EMBL" id="KL367546">
    <property type="protein sequence ID" value="KFD64988.1"/>
    <property type="molecule type" value="Genomic_DNA"/>
</dbReference>
<reference evidence="1" key="1">
    <citation type="journal article" date="2014" name="Nat. Genet.">
        <title>Genome and transcriptome of the porcine whipworm Trichuris suis.</title>
        <authorList>
            <person name="Jex A.R."/>
            <person name="Nejsum P."/>
            <person name="Schwarz E.M."/>
            <person name="Hu L."/>
            <person name="Young N.D."/>
            <person name="Hall R.S."/>
            <person name="Korhonen P.K."/>
            <person name="Liao S."/>
            <person name="Thamsborg S."/>
            <person name="Xia J."/>
            <person name="Xu P."/>
            <person name="Wang S."/>
            <person name="Scheerlinck J.P."/>
            <person name="Hofmann A."/>
            <person name="Sternberg P.W."/>
            <person name="Wang J."/>
            <person name="Gasser R.B."/>
        </authorList>
    </citation>
    <scope>NUCLEOTIDE SEQUENCE [LARGE SCALE GENOMIC DNA]</scope>
    <source>
        <strain evidence="1">DCEP-RM93F</strain>
    </source>
</reference>
<name>A0A085N692_9BILA</name>
<dbReference type="Proteomes" id="UP000030758">
    <property type="component" value="Unassembled WGS sequence"/>
</dbReference>
<proteinExistence type="predicted"/>
<evidence type="ECO:0000313" key="1">
    <source>
        <dbReference type="EMBL" id="KFD64988.1"/>
    </source>
</evidence>
<dbReference type="AlphaFoldDB" id="A0A085N692"/>